<dbReference type="AlphaFoldDB" id="A0A0D8XEH0"/>
<proteinExistence type="predicted"/>
<accession>A0A0D8XEH0</accession>
<protein>
    <submittedName>
        <fullName evidence="1">Uncharacterized protein</fullName>
    </submittedName>
</protein>
<evidence type="ECO:0000313" key="2">
    <source>
        <dbReference type="Proteomes" id="UP000053766"/>
    </source>
</evidence>
<reference evidence="1 2" key="1">
    <citation type="submission" date="2013-11" db="EMBL/GenBank/DDBJ databases">
        <title>Draft genome of the bovine lungworm Dictyocaulus viviparus.</title>
        <authorList>
            <person name="Mitreva M."/>
        </authorList>
    </citation>
    <scope>NUCLEOTIDE SEQUENCE [LARGE SCALE GENOMIC DNA]</scope>
    <source>
        <strain evidence="1 2">HannoverDv2000</strain>
    </source>
</reference>
<reference evidence="2" key="2">
    <citation type="journal article" date="2016" name="Sci. Rep.">
        <title>Dictyocaulus viviparus genome, variome and transcriptome elucidate lungworm biology and support future intervention.</title>
        <authorList>
            <person name="McNulty S.N."/>
            <person name="Strube C."/>
            <person name="Rosa B.A."/>
            <person name="Martin J.C."/>
            <person name="Tyagi R."/>
            <person name="Choi Y.J."/>
            <person name="Wang Q."/>
            <person name="Hallsworth Pepin K."/>
            <person name="Zhang X."/>
            <person name="Ozersky P."/>
            <person name="Wilson R.K."/>
            <person name="Sternberg P.W."/>
            <person name="Gasser R.B."/>
            <person name="Mitreva M."/>
        </authorList>
    </citation>
    <scope>NUCLEOTIDE SEQUENCE [LARGE SCALE GENOMIC DNA]</scope>
    <source>
        <strain evidence="2">HannoverDv2000</strain>
    </source>
</reference>
<organism evidence="1 2">
    <name type="scientific">Dictyocaulus viviparus</name>
    <name type="common">Bovine lungworm</name>
    <dbReference type="NCBI Taxonomy" id="29172"/>
    <lineage>
        <taxon>Eukaryota</taxon>
        <taxon>Metazoa</taxon>
        <taxon>Ecdysozoa</taxon>
        <taxon>Nematoda</taxon>
        <taxon>Chromadorea</taxon>
        <taxon>Rhabditida</taxon>
        <taxon>Rhabditina</taxon>
        <taxon>Rhabditomorpha</taxon>
        <taxon>Strongyloidea</taxon>
        <taxon>Metastrongylidae</taxon>
        <taxon>Dictyocaulus</taxon>
    </lineage>
</organism>
<keyword evidence="2" id="KW-1185">Reference proteome</keyword>
<dbReference type="Proteomes" id="UP000053766">
    <property type="component" value="Unassembled WGS sequence"/>
</dbReference>
<evidence type="ECO:0000313" key="1">
    <source>
        <dbReference type="EMBL" id="KJH42993.1"/>
    </source>
</evidence>
<dbReference type="EMBL" id="KN716603">
    <property type="protein sequence ID" value="KJH42993.1"/>
    <property type="molecule type" value="Genomic_DNA"/>
</dbReference>
<gene>
    <name evidence="1" type="ORF">DICVIV_11003</name>
</gene>
<sequence length="77" mass="8950">MPVWCSSLDACLRSIFYARFMIRVLIRGISDNEGARIINTPFERSVDSARITNFCLSGELPRIQEMFFEERRQCSAK</sequence>
<name>A0A0D8XEH0_DICVI</name>